<feature type="signal peptide" evidence="10">
    <location>
        <begin position="1"/>
        <end position="20"/>
    </location>
</feature>
<protein>
    <recommendedName>
        <fullName evidence="5 10">Carbonic anhydrase</fullName>
        <ecNumber evidence="4 10">4.2.1.1</ecNumber>
    </recommendedName>
</protein>
<evidence type="ECO:0000256" key="7">
    <source>
        <dbReference type="ARBA" id="ARBA00022833"/>
    </source>
</evidence>
<accession>A0A0J1H481</accession>
<dbReference type="Proteomes" id="UP000036097">
    <property type="component" value="Unassembled WGS sequence"/>
</dbReference>
<dbReference type="RefSeq" id="WP_047878362.1">
    <property type="nucleotide sequence ID" value="NZ_LDOT01000009.1"/>
</dbReference>
<organism evidence="12 13">
    <name type="scientific">Photobacterium aquae</name>
    <dbReference type="NCBI Taxonomy" id="1195763"/>
    <lineage>
        <taxon>Bacteria</taxon>
        <taxon>Pseudomonadati</taxon>
        <taxon>Pseudomonadota</taxon>
        <taxon>Gammaproteobacteria</taxon>
        <taxon>Vibrionales</taxon>
        <taxon>Vibrionaceae</taxon>
        <taxon>Photobacterium</taxon>
    </lineage>
</organism>
<comment type="catalytic activity">
    <reaction evidence="9 10">
        <text>hydrogencarbonate + H(+) = CO2 + H2O</text>
        <dbReference type="Rhea" id="RHEA:10748"/>
        <dbReference type="ChEBI" id="CHEBI:15377"/>
        <dbReference type="ChEBI" id="CHEBI:15378"/>
        <dbReference type="ChEBI" id="CHEBI:16526"/>
        <dbReference type="ChEBI" id="CHEBI:17544"/>
        <dbReference type="EC" id="4.2.1.1"/>
    </reaction>
</comment>
<dbReference type="Pfam" id="PF00194">
    <property type="entry name" value="Carb_anhydrase"/>
    <property type="match status" value="1"/>
</dbReference>
<comment type="function">
    <text evidence="2 10">Reversible hydration of carbon dioxide.</text>
</comment>
<comment type="similarity">
    <text evidence="3 10">Belongs to the alpha-carbonic anhydrase family.</text>
</comment>
<evidence type="ECO:0000256" key="8">
    <source>
        <dbReference type="ARBA" id="ARBA00023239"/>
    </source>
</evidence>
<evidence type="ECO:0000256" key="10">
    <source>
        <dbReference type="RuleBase" id="RU367011"/>
    </source>
</evidence>
<comment type="cofactor">
    <cofactor evidence="1 10">
        <name>Zn(2+)</name>
        <dbReference type="ChEBI" id="CHEBI:29105"/>
    </cofactor>
</comment>
<dbReference type="EC" id="4.2.1.1" evidence="4 10"/>
<dbReference type="PANTHER" id="PTHR18952">
    <property type="entry name" value="CARBONIC ANHYDRASE"/>
    <property type="match status" value="1"/>
</dbReference>
<dbReference type="AlphaFoldDB" id="A0A0J1H481"/>
<dbReference type="PATRIC" id="fig|1195763.3.peg.1710"/>
<feature type="chain" id="PRO_5025098028" description="Carbonic anhydrase" evidence="10">
    <location>
        <begin position="21"/>
        <end position="238"/>
    </location>
</feature>
<dbReference type="InterPro" id="IPR018338">
    <property type="entry name" value="Carbonic_anhydrase_a-class_CS"/>
</dbReference>
<gene>
    <name evidence="12" type="ORF">ABT56_08030</name>
</gene>
<dbReference type="InterPro" id="IPR023561">
    <property type="entry name" value="Carbonic_anhydrase_a-class"/>
</dbReference>
<keyword evidence="7 10" id="KW-0862">Zinc</keyword>
<evidence type="ECO:0000313" key="13">
    <source>
        <dbReference type="Proteomes" id="UP000036097"/>
    </source>
</evidence>
<evidence type="ECO:0000259" key="11">
    <source>
        <dbReference type="PROSITE" id="PS51144"/>
    </source>
</evidence>
<keyword evidence="6 10" id="KW-0479">Metal-binding</keyword>
<evidence type="ECO:0000256" key="9">
    <source>
        <dbReference type="ARBA" id="ARBA00048348"/>
    </source>
</evidence>
<evidence type="ECO:0000313" key="12">
    <source>
        <dbReference type="EMBL" id="KLV06570.1"/>
    </source>
</evidence>
<keyword evidence="13" id="KW-1185">Reference proteome</keyword>
<keyword evidence="8 10" id="KW-0456">Lyase</keyword>
<dbReference type="PROSITE" id="PS51144">
    <property type="entry name" value="ALPHA_CA_2"/>
    <property type="match status" value="1"/>
</dbReference>
<evidence type="ECO:0000256" key="1">
    <source>
        <dbReference type="ARBA" id="ARBA00001947"/>
    </source>
</evidence>
<evidence type="ECO:0000256" key="2">
    <source>
        <dbReference type="ARBA" id="ARBA00002904"/>
    </source>
</evidence>
<dbReference type="InterPro" id="IPR041891">
    <property type="entry name" value="Alpha_CA_prokaryot-like"/>
</dbReference>
<comment type="caution">
    <text evidence="12">The sequence shown here is derived from an EMBL/GenBank/DDBJ whole genome shotgun (WGS) entry which is preliminary data.</text>
</comment>
<evidence type="ECO:0000256" key="6">
    <source>
        <dbReference type="ARBA" id="ARBA00022723"/>
    </source>
</evidence>
<dbReference type="PANTHER" id="PTHR18952:SF265">
    <property type="entry name" value="CARBONIC ANHYDRASE"/>
    <property type="match status" value="1"/>
</dbReference>
<dbReference type="GO" id="GO:0008270">
    <property type="term" value="F:zinc ion binding"/>
    <property type="evidence" value="ECO:0007669"/>
    <property type="project" value="UniProtKB-UniRule"/>
</dbReference>
<evidence type="ECO:0000256" key="4">
    <source>
        <dbReference type="ARBA" id="ARBA00012925"/>
    </source>
</evidence>
<dbReference type="InterPro" id="IPR001148">
    <property type="entry name" value="CA_dom"/>
</dbReference>
<dbReference type="GO" id="GO:0004089">
    <property type="term" value="F:carbonate dehydratase activity"/>
    <property type="evidence" value="ECO:0007669"/>
    <property type="project" value="UniProtKB-UniRule"/>
</dbReference>
<feature type="domain" description="Alpha-carbonic anhydrase" evidence="11">
    <location>
        <begin position="21"/>
        <end position="238"/>
    </location>
</feature>
<evidence type="ECO:0000256" key="5">
    <source>
        <dbReference type="ARBA" id="ARBA00014628"/>
    </source>
</evidence>
<dbReference type="EMBL" id="LDOT01000009">
    <property type="protein sequence ID" value="KLV06570.1"/>
    <property type="molecule type" value="Genomic_DNA"/>
</dbReference>
<name>A0A0J1H481_9GAMM</name>
<dbReference type="SMART" id="SM01057">
    <property type="entry name" value="Carb_anhydrase"/>
    <property type="match status" value="1"/>
</dbReference>
<dbReference type="PROSITE" id="PS00162">
    <property type="entry name" value="ALPHA_CA_1"/>
    <property type="match status" value="1"/>
</dbReference>
<dbReference type="Gene3D" id="3.10.200.10">
    <property type="entry name" value="Alpha carbonic anhydrase"/>
    <property type="match status" value="1"/>
</dbReference>
<evidence type="ECO:0000256" key="3">
    <source>
        <dbReference type="ARBA" id="ARBA00010718"/>
    </source>
</evidence>
<keyword evidence="10" id="KW-0732">Signal</keyword>
<proteinExistence type="inferred from homology"/>
<reference evidence="12 13" key="1">
    <citation type="submission" date="2015-05" db="EMBL/GenBank/DDBJ databases">
        <title>Photobacterium galathea sp. nov.</title>
        <authorList>
            <person name="Machado H."/>
            <person name="Gram L."/>
        </authorList>
    </citation>
    <scope>NUCLEOTIDE SEQUENCE [LARGE SCALE GENOMIC DNA]</scope>
    <source>
        <strain evidence="12 13">CGMCC 1.12159</strain>
    </source>
</reference>
<dbReference type="STRING" id="1195763.ABT56_08030"/>
<dbReference type="OrthoDB" id="5327615at2"/>
<dbReference type="CDD" id="cd03124">
    <property type="entry name" value="alpha_CA_prokaryotic_like"/>
    <property type="match status" value="1"/>
</dbReference>
<sequence length="238" mass="25726">MKKQLIGAILCALATTSAQAAEWSYQGENGVEHWGEHFATCGEGLNQTPINIANTIEAELAPLHLDYQGKITSITNNGHTVQANISGKNELLIDGQAFTLKQFHFHTPSENTINNKQFPIEVHFVHANEAGQLAVVAVMFNTGTRGNETLSALTASLPATGESITLSSDLSPADLLPRERDYYRFNGSLTTPPCSEGVRWFVLKEPVAAGSAQESALSRTMGENARPVQPINARVILE</sequence>
<dbReference type="SUPFAM" id="SSF51069">
    <property type="entry name" value="Carbonic anhydrase"/>
    <property type="match status" value="1"/>
</dbReference>
<dbReference type="InterPro" id="IPR036398">
    <property type="entry name" value="CA_dom_sf"/>
</dbReference>